<accession>A0A562WJC7</accession>
<keyword evidence="2" id="KW-1133">Transmembrane helix</keyword>
<feature type="region of interest" description="Disordered" evidence="1">
    <location>
        <begin position="120"/>
        <end position="142"/>
    </location>
</feature>
<keyword evidence="2" id="KW-0812">Transmembrane</keyword>
<evidence type="ECO:0000313" key="3">
    <source>
        <dbReference type="EMBL" id="TWJ30366.1"/>
    </source>
</evidence>
<dbReference type="AlphaFoldDB" id="A0A562WJC7"/>
<evidence type="ECO:0000313" key="4">
    <source>
        <dbReference type="Proteomes" id="UP000319728"/>
    </source>
</evidence>
<reference evidence="3 4" key="1">
    <citation type="submission" date="2019-07" db="EMBL/GenBank/DDBJ databases">
        <title>R&amp;d 2014.</title>
        <authorList>
            <person name="Klenk H.-P."/>
        </authorList>
    </citation>
    <scope>NUCLEOTIDE SEQUENCE [LARGE SCALE GENOMIC DNA]</scope>
    <source>
        <strain evidence="3 4">DSM 43912</strain>
    </source>
</reference>
<dbReference type="EMBL" id="VLLP01000001">
    <property type="protein sequence ID" value="TWJ30366.1"/>
    <property type="molecule type" value="Genomic_DNA"/>
</dbReference>
<feature type="compositionally biased region" description="Low complexity" evidence="1">
    <location>
        <begin position="131"/>
        <end position="142"/>
    </location>
</feature>
<feature type="transmembrane region" description="Helical" evidence="2">
    <location>
        <begin position="32"/>
        <end position="53"/>
    </location>
</feature>
<keyword evidence="2" id="KW-0472">Membrane</keyword>
<sequence length="142" mass="13928">MRVPDVRGNLLCVSPVVLDCHRWRSVRRAFRVFTSLAVAVALALSGGALAGGLSAGGVPALAGGSLSVGRLPVLVGSYPAHRVTADGVEPVARDEAGTPSGTGPAGGVPVVVVASSAVGQPPVRPLVGTDAGAAGSRAPPPR</sequence>
<proteinExistence type="predicted"/>
<comment type="caution">
    <text evidence="3">The sequence shown here is derived from an EMBL/GenBank/DDBJ whole genome shotgun (WGS) entry which is preliminary data.</text>
</comment>
<organism evidence="3 4">
    <name type="scientific">Micromonospora sagamiensis</name>
    <dbReference type="NCBI Taxonomy" id="47875"/>
    <lineage>
        <taxon>Bacteria</taxon>
        <taxon>Bacillati</taxon>
        <taxon>Actinomycetota</taxon>
        <taxon>Actinomycetes</taxon>
        <taxon>Micromonosporales</taxon>
        <taxon>Micromonosporaceae</taxon>
        <taxon>Micromonospora</taxon>
    </lineage>
</organism>
<dbReference type="Proteomes" id="UP000319728">
    <property type="component" value="Unassembled WGS sequence"/>
</dbReference>
<keyword evidence="4" id="KW-1185">Reference proteome</keyword>
<protein>
    <submittedName>
        <fullName evidence="3">Uncharacterized protein</fullName>
    </submittedName>
</protein>
<name>A0A562WJC7_9ACTN</name>
<evidence type="ECO:0000256" key="2">
    <source>
        <dbReference type="SAM" id="Phobius"/>
    </source>
</evidence>
<evidence type="ECO:0000256" key="1">
    <source>
        <dbReference type="SAM" id="MobiDB-lite"/>
    </source>
</evidence>
<gene>
    <name evidence="3" type="ORF">JD81_03905</name>
</gene>